<gene>
    <name evidence="6" type="ORF">P43SY_006127</name>
</gene>
<sequence>MTQRAMPFEWSAKGVPLMRAPWCPGDADLQGHVVADVRVDEQTAPSYALVITAKVPGRSGALRREVTKQHLTTIFDIVASRRDGGLVAAVATYARHQGSRSRVETAVDRAVDAWLRSQGKAPTREQLVLWLLSRLVLVLDGETTGAIALCGEPEAQTGPWRASRTSIAFSKTDRRDEEVTEGGDGEGDDGGEEDYGDVPAFIAEALSPSPPSYEQRRNTSSRRSSSHSPETEQEDITFGAPSGDHAERGDDATAQPAGEDPAPPGRRSRSQSMTVSAFRFEPASTRRASSAAVTPRNAWTDDRHVVALELHKSKADIEAARELQRKVEAVATLRRRQLLAQSQRKLAANDQKRADMRAVKQGLADAIEFHEILYDMEAKCKKTQIAAKREQERLAQSLRLALGRTKDQAARGPVLGPGPLSQVELDLWDRRPQRERESMWIYDLHGRRHRTGTVGPETSVFEAAMSKIQLLLKRQRAAGGTTTSPIDLFRRYDADSSGTLDYNEFLRLLTEASGGTIAFTADQARVFFEHFDPNGSGGVDYGELLWGFFNRRAFLKRWRQRKTRLSTQEIRQLFYRYDRVGRGALSPRDFRLALDDMGFRVTDEEAQLLALRFDSNKDGFIDYNEFHAFVNEEDDGDKREVTKEDGRSRSRSRDRAKPRPTTPEPRASASQRSSLTAMDESQRSRKVAGKMEDHILKELRDLQETQERIRRLMLHGDAGGADDVGSSASRGHRGR</sequence>
<dbReference type="SUPFAM" id="SSF47473">
    <property type="entry name" value="EF-hand"/>
    <property type="match status" value="1"/>
</dbReference>
<keyword evidence="1" id="KW-0479">Metal-binding</keyword>
<dbReference type="InterPro" id="IPR002048">
    <property type="entry name" value="EF_hand_dom"/>
</dbReference>
<dbReference type="InterPro" id="IPR051581">
    <property type="entry name" value="Ca-bind"/>
</dbReference>
<dbReference type="SMART" id="SM00054">
    <property type="entry name" value="EFh"/>
    <property type="match status" value="4"/>
</dbReference>
<keyword evidence="2" id="KW-0677">Repeat</keyword>
<dbReference type="PANTHER" id="PTHR34524:SF6">
    <property type="entry name" value="CALCYPHOSINE LIKE"/>
    <property type="match status" value="1"/>
</dbReference>
<keyword evidence="3" id="KW-0106">Calcium</keyword>
<evidence type="ECO:0000256" key="2">
    <source>
        <dbReference type="ARBA" id="ARBA00022737"/>
    </source>
</evidence>
<dbReference type="Gene3D" id="1.10.238.10">
    <property type="entry name" value="EF-hand"/>
    <property type="match status" value="2"/>
</dbReference>
<dbReference type="InterPro" id="IPR011992">
    <property type="entry name" value="EF-hand-dom_pair"/>
</dbReference>
<reference evidence="6" key="1">
    <citation type="submission" date="2021-12" db="EMBL/GenBank/DDBJ databases">
        <title>Prjna785345.</title>
        <authorList>
            <person name="Rujirawat T."/>
            <person name="Krajaejun T."/>
        </authorList>
    </citation>
    <scope>NUCLEOTIDE SEQUENCE</scope>
    <source>
        <strain evidence="6">Pi057C3</strain>
    </source>
</reference>
<feature type="domain" description="EF-hand" evidence="5">
    <location>
        <begin position="487"/>
        <end position="515"/>
    </location>
</feature>
<feature type="compositionally biased region" description="Acidic residues" evidence="4">
    <location>
        <begin position="178"/>
        <end position="196"/>
    </location>
</feature>
<evidence type="ECO:0000259" key="5">
    <source>
        <dbReference type="PROSITE" id="PS50222"/>
    </source>
</evidence>
<feature type="compositionally biased region" description="Basic and acidic residues" evidence="4">
    <location>
        <begin position="636"/>
        <end position="657"/>
    </location>
</feature>
<evidence type="ECO:0000256" key="3">
    <source>
        <dbReference type="ARBA" id="ARBA00022837"/>
    </source>
</evidence>
<feature type="region of interest" description="Disordered" evidence="4">
    <location>
        <begin position="710"/>
        <end position="735"/>
    </location>
</feature>
<protein>
    <recommendedName>
        <fullName evidence="5">EF-hand domain-containing protein</fullName>
    </recommendedName>
</protein>
<proteinExistence type="predicted"/>
<dbReference type="Pfam" id="PF13499">
    <property type="entry name" value="EF-hand_7"/>
    <property type="match status" value="2"/>
</dbReference>
<dbReference type="EMBL" id="JAKCXM010000158">
    <property type="protein sequence ID" value="KAJ0400287.1"/>
    <property type="molecule type" value="Genomic_DNA"/>
</dbReference>
<dbReference type="PANTHER" id="PTHR34524">
    <property type="entry name" value="CALCYPHOSIN"/>
    <property type="match status" value="1"/>
</dbReference>
<dbReference type="GO" id="GO:0005509">
    <property type="term" value="F:calcium ion binding"/>
    <property type="evidence" value="ECO:0007669"/>
    <property type="project" value="InterPro"/>
</dbReference>
<evidence type="ECO:0000256" key="1">
    <source>
        <dbReference type="ARBA" id="ARBA00022723"/>
    </source>
</evidence>
<accession>A0AAD5M256</accession>
<comment type="caution">
    <text evidence="6">The sequence shown here is derived from an EMBL/GenBank/DDBJ whole genome shotgun (WGS) entry which is preliminary data.</text>
</comment>
<evidence type="ECO:0000313" key="7">
    <source>
        <dbReference type="Proteomes" id="UP001209570"/>
    </source>
</evidence>
<keyword evidence="7" id="KW-1185">Reference proteome</keyword>
<name>A0AAD5M256_PYTIN</name>
<dbReference type="Proteomes" id="UP001209570">
    <property type="component" value="Unassembled WGS sequence"/>
</dbReference>
<feature type="domain" description="EF-hand" evidence="5">
    <location>
        <begin position="601"/>
        <end position="636"/>
    </location>
</feature>
<feature type="region of interest" description="Disordered" evidence="4">
    <location>
        <begin position="155"/>
        <end position="274"/>
    </location>
</feature>
<evidence type="ECO:0000313" key="6">
    <source>
        <dbReference type="EMBL" id="KAJ0400287.1"/>
    </source>
</evidence>
<dbReference type="InterPro" id="IPR018247">
    <property type="entry name" value="EF_Hand_1_Ca_BS"/>
</dbReference>
<dbReference type="PROSITE" id="PS50222">
    <property type="entry name" value="EF_HAND_2"/>
    <property type="match status" value="3"/>
</dbReference>
<evidence type="ECO:0000256" key="4">
    <source>
        <dbReference type="SAM" id="MobiDB-lite"/>
    </source>
</evidence>
<feature type="domain" description="EF-hand" evidence="5">
    <location>
        <begin position="519"/>
        <end position="554"/>
    </location>
</feature>
<dbReference type="AlphaFoldDB" id="A0AAD5M256"/>
<dbReference type="PROSITE" id="PS00018">
    <property type="entry name" value="EF_HAND_1"/>
    <property type="match status" value="2"/>
</dbReference>
<feature type="region of interest" description="Disordered" evidence="4">
    <location>
        <begin position="634"/>
        <end position="692"/>
    </location>
</feature>
<organism evidence="6 7">
    <name type="scientific">Pythium insidiosum</name>
    <name type="common">Pythiosis disease agent</name>
    <dbReference type="NCBI Taxonomy" id="114742"/>
    <lineage>
        <taxon>Eukaryota</taxon>
        <taxon>Sar</taxon>
        <taxon>Stramenopiles</taxon>
        <taxon>Oomycota</taxon>
        <taxon>Peronosporomycetes</taxon>
        <taxon>Pythiales</taxon>
        <taxon>Pythiaceae</taxon>
        <taxon>Pythium</taxon>
    </lineage>
</organism>